<evidence type="ECO:0000313" key="3">
    <source>
        <dbReference type="Proteomes" id="UP000727962"/>
    </source>
</evidence>
<dbReference type="AlphaFoldDB" id="A0A931PWG8"/>
<accession>A0A931PWG8</accession>
<evidence type="ECO:0000256" key="1">
    <source>
        <dbReference type="SAM" id="MobiDB-lite"/>
    </source>
</evidence>
<name>A0A931PWG8_FIMGI</name>
<organism evidence="2 3">
    <name type="scientific">Fimbriimonas ginsengisoli</name>
    <dbReference type="NCBI Taxonomy" id="1005039"/>
    <lineage>
        <taxon>Bacteria</taxon>
        <taxon>Bacillati</taxon>
        <taxon>Armatimonadota</taxon>
        <taxon>Fimbriimonadia</taxon>
        <taxon>Fimbriimonadales</taxon>
        <taxon>Fimbriimonadaceae</taxon>
        <taxon>Fimbriimonas</taxon>
    </lineage>
</organism>
<dbReference type="Proteomes" id="UP000727962">
    <property type="component" value="Unassembled WGS sequence"/>
</dbReference>
<feature type="compositionally biased region" description="Basic residues" evidence="1">
    <location>
        <begin position="35"/>
        <end position="49"/>
    </location>
</feature>
<protein>
    <submittedName>
        <fullName evidence="2">Uncharacterized protein</fullName>
    </submittedName>
</protein>
<evidence type="ECO:0000313" key="2">
    <source>
        <dbReference type="EMBL" id="MBI1756631.1"/>
    </source>
</evidence>
<feature type="region of interest" description="Disordered" evidence="1">
    <location>
        <begin position="18"/>
        <end position="49"/>
    </location>
</feature>
<gene>
    <name evidence="2" type="ORF">HYR64_05940</name>
</gene>
<proteinExistence type="predicted"/>
<comment type="caution">
    <text evidence="2">The sequence shown here is derived from an EMBL/GenBank/DDBJ whole genome shotgun (WGS) entry which is preliminary data.</text>
</comment>
<dbReference type="EMBL" id="JACOSL010000037">
    <property type="protein sequence ID" value="MBI1756631.1"/>
    <property type="molecule type" value="Genomic_DNA"/>
</dbReference>
<reference evidence="2" key="1">
    <citation type="submission" date="2020-07" db="EMBL/GenBank/DDBJ databases">
        <title>Huge and variable diversity of episymbiotic CPR bacteria and DPANN archaea in groundwater ecosystems.</title>
        <authorList>
            <person name="He C.Y."/>
            <person name="Keren R."/>
            <person name="Whittaker M."/>
            <person name="Farag I.F."/>
            <person name="Doudna J."/>
            <person name="Cate J.H.D."/>
            <person name="Banfield J.F."/>
        </authorList>
    </citation>
    <scope>NUCLEOTIDE SEQUENCE</scope>
    <source>
        <strain evidence="2">NC_groundwater_17_Pr7_B-0.1um_64_12</strain>
    </source>
</reference>
<sequence length="49" mass="5343">MKRPSKKDIAAAVDKLKDKSAGSFSAREPNVGKLSSKKSSQRIRKKQGV</sequence>